<accession>A0A1Y2HQF1</accession>
<proteinExistence type="predicted"/>
<feature type="domain" description="FAD/NAD(P)-binding" evidence="1">
    <location>
        <begin position="13"/>
        <end position="319"/>
    </location>
</feature>
<dbReference type="Pfam" id="PF07992">
    <property type="entry name" value="Pyr_redox_2"/>
    <property type="match status" value="1"/>
</dbReference>
<dbReference type="PANTHER" id="PTHR43735:SF11">
    <property type="entry name" value="HYPOTHETICAL OXIDOREDUCTASE (EUROFUNG)"/>
    <property type="match status" value="1"/>
</dbReference>
<dbReference type="Gene3D" id="3.50.50.100">
    <property type="match status" value="1"/>
</dbReference>
<dbReference type="SUPFAM" id="SSF51905">
    <property type="entry name" value="FAD/NAD(P)-binding domain"/>
    <property type="match status" value="1"/>
</dbReference>
<evidence type="ECO:0000259" key="1">
    <source>
        <dbReference type="Pfam" id="PF07992"/>
    </source>
</evidence>
<dbReference type="EMBL" id="MCFL01000015">
    <property type="protein sequence ID" value="ORZ36835.1"/>
    <property type="molecule type" value="Genomic_DNA"/>
</dbReference>
<gene>
    <name evidence="2" type="ORF">BCR44DRAFT_49605</name>
</gene>
<evidence type="ECO:0000313" key="2">
    <source>
        <dbReference type="EMBL" id="ORZ36835.1"/>
    </source>
</evidence>
<evidence type="ECO:0000313" key="3">
    <source>
        <dbReference type="Proteomes" id="UP000193411"/>
    </source>
</evidence>
<dbReference type="GO" id="GO:0050660">
    <property type="term" value="F:flavin adenine dinucleotide binding"/>
    <property type="evidence" value="ECO:0007669"/>
    <property type="project" value="TreeGrafter"/>
</dbReference>
<organism evidence="2 3">
    <name type="scientific">Catenaria anguillulae PL171</name>
    <dbReference type="NCBI Taxonomy" id="765915"/>
    <lineage>
        <taxon>Eukaryota</taxon>
        <taxon>Fungi</taxon>
        <taxon>Fungi incertae sedis</taxon>
        <taxon>Blastocladiomycota</taxon>
        <taxon>Blastocladiomycetes</taxon>
        <taxon>Blastocladiales</taxon>
        <taxon>Catenariaceae</taxon>
        <taxon>Catenaria</taxon>
    </lineage>
</organism>
<dbReference type="OrthoDB" id="202203at2759"/>
<dbReference type="GO" id="GO:0005737">
    <property type="term" value="C:cytoplasm"/>
    <property type="evidence" value="ECO:0007669"/>
    <property type="project" value="TreeGrafter"/>
</dbReference>
<reference evidence="2 3" key="1">
    <citation type="submission" date="2016-07" db="EMBL/GenBank/DDBJ databases">
        <title>Pervasive Adenine N6-methylation of Active Genes in Fungi.</title>
        <authorList>
            <consortium name="DOE Joint Genome Institute"/>
            <person name="Mondo S.J."/>
            <person name="Dannebaum R.O."/>
            <person name="Kuo R.C."/>
            <person name="Labutti K."/>
            <person name="Haridas S."/>
            <person name="Kuo A."/>
            <person name="Salamov A."/>
            <person name="Ahrendt S.R."/>
            <person name="Lipzen A."/>
            <person name="Sullivan W."/>
            <person name="Andreopoulos W.B."/>
            <person name="Clum A."/>
            <person name="Lindquist E."/>
            <person name="Daum C."/>
            <person name="Ramamoorthy G.K."/>
            <person name="Gryganskyi A."/>
            <person name="Culley D."/>
            <person name="Magnuson J.K."/>
            <person name="James T.Y."/>
            <person name="O'Malley M.A."/>
            <person name="Stajich J.E."/>
            <person name="Spatafora J.W."/>
            <person name="Visel A."/>
            <person name="Grigoriev I.V."/>
        </authorList>
    </citation>
    <scope>NUCLEOTIDE SEQUENCE [LARGE SCALE GENOMIC DNA]</scope>
    <source>
        <strain evidence="2 3">PL171</strain>
    </source>
</reference>
<dbReference type="GO" id="GO:0004174">
    <property type="term" value="F:electron-transferring-flavoprotein dehydrogenase activity"/>
    <property type="evidence" value="ECO:0007669"/>
    <property type="project" value="TreeGrafter"/>
</dbReference>
<dbReference type="PRINTS" id="PR00368">
    <property type="entry name" value="FADPNR"/>
</dbReference>
<comment type="caution">
    <text evidence="2">The sequence shown here is derived from an EMBL/GenBank/DDBJ whole genome shotgun (WGS) entry which is preliminary data.</text>
</comment>
<dbReference type="InterPro" id="IPR023753">
    <property type="entry name" value="FAD/NAD-binding_dom"/>
</dbReference>
<dbReference type="AlphaFoldDB" id="A0A1Y2HQF1"/>
<dbReference type="STRING" id="765915.A0A1Y2HQF1"/>
<sequence length="410" mass="44397">MTISTADDTRFKNVVILGGSCGGIGACHKLRELGGLPAPYRIVLIEQHSHMHYCYAFPRAAVHGGFERELFAPYSNMFGGDEARGIVIQATAKQMTPTHIITDKGESIPYEYVIIATGTTGPEPTTLMSHTTKTAAIDTLKKYQARIAAARDVVVVGGGAAGLEMAAEIKESFPETNVTLVHSRDSYLPAYEPRLAEEAASILDKLGVVRILGKRVDLSGVPTWASSPSVSTEEQTPFEVRATDGSSIVEKCDLIMMCTGMRPNSEALATLTTAPLDKSGYINVLDTMQVADAAFPNIFAIGNVAATDDVKMGYTAWRHGALALTNIIKLIEGKNKDGAAVELEKRERATPQMMLYMGMKDGAAQIVEEKSGQVMVVDGKMMAPYFTHNIGADRVWQWLGSEFKEENLDL</sequence>
<keyword evidence="3" id="KW-1185">Reference proteome</keyword>
<dbReference type="InterPro" id="IPR036188">
    <property type="entry name" value="FAD/NAD-bd_sf"/>
</dbReference>
<dbReference type="PRINTS" id="PR00411">
    <property type="entry name" value="PNDRDTASEI"/>
</dbReference>
<dbReference type="PANTHER" id="PTHR43735">
    <property type="entry name" value="APOPTOSIS-INDUCING FACTOR 1"/>
    <property type="match status" value="1"/>
</dbReference>
<protein>
    <recommendedName>
        <fullName evidence="1">FAD/NAD(P)-binding domain-containing protein</fullName>
    </recommendedName>
</protein>
<name>A0A1Y2HQF1_9FUNG</name>
<dbReference type="Proteomes" id="UP000193411">
    <property type="component" value="Unassembled WGS sequence"/>
</dbReference>